<reference evidence="8 9" key="1">
    <citation type="submission" date="2024-05" db="EMBL/GenBank/DDBJ databases">
        <title>Haplotype-resolved chromosome-level genome assembly of Huyou (Citrus changshanensis).</title>
        <authorList>
            <person name="Miao C."/>
            <person name="Chen W."/>
            <person name="Wu Y."/>
            <person name="Wang L."/>
            <person name="Zhao S."/>
            <person name="Grierson D."/>
            <person name="Xu C."/>
            <person name="Chen K."/>
        </authorList>
    </citation>
    <scope>NUCLEOTIDE SEQUENCE [LARGE SCALE GENOMIC DNA]</scope>
    <source>
        <strain evidence="8">01-14</strain>
        <tissue evidence="8">Leaf</tissue>
    </source>
</reference>
<feature type="coiled-coil region" evidence="5">
    <location>
        <begin position="302"/>
        <end position="343"/>
    </location>
</feature>
<keyword evidence="4" id="KW-0539">Nucleus</keyword>
<dbReference type="GO" id="GO:0000981">
    <property type="term" value="F:DNA-binding transcription factor activity, RNA polymerase II-specific"/>
    <property type="evidence" value="ECO:0007669"/>
    <property type="project" value="TreeGrafter"/>
</dbReference>
<dbReference type="InterPro" id="IPR011598">
    <property type="entry name" value="bHLH_dom"/>
</dbReference>
<gene>
    <name evidence="8" type="ORF">WN944_006364</name>
</gene>
<dbReference type="Proteomes" id="UP001428341">
    <property type="component" value="Unassembled WGS sequence"/>
</dbReference>
<evidence type="ECO:0000256" key="3">
    <source>
        <dbReference type="ARBA" id="ARBA00023163"/>
    </source>
</evidence>
<sequence>MCSTLRYQNFLILAMNFCLDHHRSGSFSTSHIKMSSPRLNNLDHEDYNVDEIPFHASDDLWQLLEDDSSFQDINNSLDPNITFHLENSSAAEASDNNPCVPFDQEKSVFPLEDDTTNCKRDSYLFLEQQNSGMAIPITEECSMTFSNKSHDTSGSSDLGTFLEQESSGLEPSTDTELFLQNLVNYCNDDIFSNFAEASGDPWVHGEAGCSSLPLENHESSRGLESSFLSERETSAVATPSINKALPEKQLSAKKKERNNTTIEEHNAKERVRRMKLYATYLSLGALLPDSESKKKRSAPAIIDRALEYIPELENEIEKLTLKKDNMLLKIENKQRNNQNLQLEHEAPSVLVHEVEKGDVIIQIICSPNDEKTVFSKLLQNLEAKEKGIISVSTLCVCEKRVCYHLHIQMQKDSLATDYVEVLRQDVISWLL</sequence>
<evidence type="ECO:0000256" key="5">
    <source>
        <dbReference type="SAM" id="Coils"/>
    </source>
</evidence>
<evidence type="ECO:0000313" key="8">
    <source>
        <dbReference type="EMBL" id="KAK9214373.1"/>
    </source>
</evidence>
<dbReference type="Pfam" id="PF00010">
    <property type="entry name" value="HLH"/>
    <property type="match status" value="1"/>
</dbReference>
<dbReference type="PANTHER" id="PTHR13935">
    <property type="entry name" value="ACHAETE-SCUTE TRANSCRIPTION FACTOR-RELATED"/>
    <property type="match status" value="1"/>
</dbReference>
<organism evidence="8 9">
    <name type="scientific">Citrus x changshan-huyou</name>
    <dbReference type="NCBI Taxonomy" id="2935761"/>
    <lineage>
        <taxon>Eukaryota</taxon>
        <taxon>Viridiplantae</taxon>
        <taxon>Streptophyta</taxon>
        <taxon>Embryophyta</taxon>
        <taxon>Tracheophyta</taxon>
        <taxon>Spermatophyta</taxon>
        <taxon>Magnoliopsida</taxon>
        <taxon>eudicotyledons</taxon>
        <taxon>Gunneridae</taxon>
        <taxon>Pentapetalae</taxon>
        <taxon>rosids</taxon>
        <taxon>malvids</taxon>
        <taxon>Sapindales</taxon>
        <taxon>Rutaceae</taxon>
        <taxon>Aurantioideae</taxon>
        <taxon>Citrus</taxon>
    </lineage>
</organism>
<dbReference type="EMBL" id="JBCGBO010000003">
    <property type="protein sequence ID" value="KAK9214373.1"/>
    <property type="molecule type" value="Genomic_DNA"/>
</dbReference>
<dbReference type="PROSITE" id="PS50888">
    <property type="entry name" value="BHLH"/>
    <property type="match status" value="1"/>
</dbReference>
<dbReference type="AlphaFoldDB" id="A0AAP0MLJ2"/>
<feature type="region of interest" description="Disordered" evidence="6">
    <location>
        <begin position="222"/>
        <end position="262"/>
    </location>
</feature>
<keyword evidence="9" id="KW-1185">Reference proteome</keyword>
<dbReference type="Gene3D" id="4.10.280.10">
    <property type="entry name" value="Helix-loop-helix DNA-binding domain"/>
    <property type="match status" value="1"/>
</dbReference>
<name>A0AAP0MLJ2_9ROSI</name>
<evidence type="ECO:0000256" key="2">
    <source>
        <dbReference type="ARBA" id="ARBA00023015"/>
    </source>
</evidence>
<accession>A0AAP0MLJ2</accession>
<proteinExistence type="predicted"/>
<dbReference type="GO" id="GO:0046983">
    <property type="term" value="F:protein dimerization activity"/>
    <property type="evidence" value="ECO:0007669"/>
    <property type="project" value="InterPro"/>
</dbReference>
<evidence type="ECO:0000259" key="7">
    <source>
        <dbReference type="PROSITE" id="PS50888"/>
    </source>
</evidence>
<feature type="domain" description="BHLH" evidence="7">
    <location>
        <begin position="260"/>
        <end position="312"/>
    </location>
</feature>
<keyword evidence="5" id="KW-0175">Coiled coil</keyword>
<keyword evidence="2" id="KW-0805">Transcription regulation</keyword>
<protein>
    <recommendedName>
        <fullName evidence="7">BHLH domain-containing protein</fullName>
    </recommendedName>
</protein>
<keyword evidence="3" id="KW-0804">Transcription</keyword>
<dbReference type="GO" id="GO:0000977">
    <property type="term" value="F:RNA polymerase II transcription regulatory region sequence-specific DNA binding"/>
    <property type="evidence" value="ECO:0007669"/>
    <property type="project" value="TreeGrafter"/>
</dbReference>
<evidence type="ECO:0000256" key="6">
    <source>
        <dbReference type="SAM" id="MobiDB-lite"/>
    </source>
</evidence>
<comment type="subcellular location">
    <subcellularLocation>
        <location evidence="1">Nucleus</location>
    </subcellularLocation>
</comment>
<evidence type="ECO:0000313" key="9">
    <source>
        <dbReference type="Proteomes" id="UP001428341"/>
    </source>
</evidence>
<dbReference type="InterPro" id="IPR036638">
    <property type="entry name" value="HLH_DNA-bd_sf"/>
</dbReference>
<evidence type="ECO:0000256" key="1">
    <source>
        <dbReference type="ARBA" id="ARBA00004123"/>
    </source>
</evidence>
<comment type="caution">
    <text evidence="8">The sequence shown here is derived from an EMBL/GenBank/DDBJ whole genome shotgun (WGS) entry which is preliminary data.</text>
</comment>
<dbReference type="GO" id="GO:0090575">
    <property type="term" value="C:RNA polymerase II transcription regulator complex"/>
    <property type="evidence" value="ECO:0007669"/>
    <property type="project" value="TreeGrafter"/>
</dbReference>
<dbReference type="PANTHER" id="PTHR13935:SF104">
    <property type="entry name" value="TRANSCRIPTION FACTOR BHLH160"/>
    <property type="match status" value="1"/>
</dbReference>
<evidence type="ECO:0000256" key="4">
    <source>
        <dbReference type="ARBA" id="ARBA00023242"/>
    </source>
</evidence>
<dbReference type="InterPro" id="IPR015660">
    <property type="entry name" value="MASH1/Ascl1a-like"/>
</dbReference>
<dbReference type="SUPFAM" id="SSF47459">
    <property type="entry name" value="HLH, helix-loop-helix DNA-binding domain"/>
    <property type="match status" value="1"/>
</dbReference>